<protein>
    <submittedName>
        <fullName evidence="2">Uncharacterized protein</fullName>
    </submittedName>
</protein>
<dbReference type="AlphaFoldDB" id="A0A813RXZ1"/>
<accession>A0A813RXZ1</accession>
<reference evidence="2" key="1">
    <citation type="submission" date="2021-02" db="EMBL/GenBank/DDBJ databases">
        <authorList>
            <person name="Nowell W R."/>
        </authorList>
    </citation>
    <scope>NUCLEOTIDE SEQUENCE</scope>
</reference>
<comment type="caution">
    <text evidence="2">The sequence shown here is derived from an EMBL/GenBank/DDBJ whole genome shotgun (WGS) entry which is preliminary data.</text>
</comment>
<evidence type="ECO:0000313" key="2">
    <source>
        <dbReference type="EMBL" id="CAF0787635.1"/>
    </source>
</evidence>
<dbReference type="EMBL" id="CAJNOH010000033">
    <property type="protein sequence ID" value="CAF0787635.1"/>
    <property type="molecule type" value="Genomic_DNA"/>
</dbReference>
<name>A0A813RXZ1_9BILA</name>
<proteinExistence type="predicted"/>
<feature type="compositionally biased region" description="Gly residues" evidence="1">
    <location>
        <begin position="321"/>
        <end position="344"/>
    </location>
</feature>
<dbReference type="Proteomes" id="UP000663854">
    <property type="component" value="Unassembled WGS sequence"/>
</dbReference>
<feature type="region of interest" description="Disordered" evidence="1">
    <location>
        <begin position="71"/>
        <end position="90"/>
    </location>
</feature>
<evidence type="ECO:0000256" key="1">
    <source>
        <dbReference type="SAM" id="MobiDB-lite"/>
    </source>
</evidence>
<sequence>MIPACGEAYQPKTHPYNPALCYITVDNATGDGVTTYGIYVNTCTNYVISRCIIDCGAGSIGLSGLPGAGGLPGTGGGDGEPGEDEGNCCRNPGVGGSGSFPGSNAGGTGGVGANRGAFDIDEQDILGQTFYYACCDYSNDGPPGQSGVGQGGGQGGEGGQKLCNLTYVQTNCLADLPNQGGTGEDGADGLTGLNGLQGIAQHTGGYYVPGTGAIGQQGLTHGAGGGGGGGGGAKGCEPAVLNPLNGDTVYYTSGSGGGGGGGGEGGQLAQGGSGGSGGGGSFASGGSGGAGGAGGIGGAGGQGGEGGYLGNNGPTNSCNTGRGGNGGDGGKGGDGGDGGAGSNGGTEVANPDGVVTFDKDGAASATYTSFGLTITLTGTWELVNDDEDLAVTFTSNGVSQTSTAKILKLKEKELWVKDLNDTSDPADDVETHYKPQ</sequence>
<gene>
    <name evidence="2" type="ORF">PYM288_LOCUS3962</name>
</gene>
<feature type="region of interest" description="Disordered" evidence="1">
    <location>
        <begin position="319"/>
        <end position="353"/>
    </location>
</feature>
<evidence type="ECO:0000313" key="3">
    <source>
        <dbReference type="Proteomes" id="UP000663854"/>
    </source>
</evidence>
<organism evidence="2 3">
    <name type="scientific">Rotaria sordida</name>
    <dbReference type="NCBI Taxonomy" id="392033"/>
    <lineage>
        <taxon>Eukaryota</taxon>
        <taxon>Metazoa</taxon>
        <taxon>Spiralia</taxon>
        <taxon>Gnathifera</taxon>
        <taxon>Rotifera</taxon>
        <taxon>Eurotatoria</taxon>
        <taxon>Bdelloidea</taxon>
        <taxon>Philodinida</taxon>
        <taxon>Philodinidae</taxon>
        <taxon>Rotaria</taxon>
    </lineage>
</organism>
<feature type="region of interest" description="Disordered" evidence="1">
    <location>
        <begin position="255"/>
        <end position="283"/>
    </location>
</feature>